<dbReference type="PRINTS" id="PR00111">
    <property type="entry name" value="ABHYDROLASE"/>
</dbReference>
<dbReference type="Gene3D" id="3.40.50.1820">
    <property type="entry name" value="alpha/beta hydrolase"/>
    <property type="match status" value="1"/>
</dbReference>
<accession>A0ABW3L3A4</accession>
<dbReference type="EMBL" id="JBHTKL010000005">
    <property type="protein sequence ID" value="MFD1020566.1"/>
    <property type="molecule type" value="Genomic_DNA"/>
</dbReference>
<comment type="caution">
    <text evidence="2">The sequence shown here is derived from an EMBL/GenBank/DDBJ whole genome shotgun (WGS) entry which is preliminary data.</text>
</comment>
<dbReference type="Proteomes" id="UP001596990">
    <property type="component" value="Unassembled WGS sequence"/>
</dbReference>
<dbReference type="InterPro" id="IPR022742">
    <property type="entry name" value="Hydrolase_4"/>
</dbReference>
<dbReference type="InterPro" id="IPR029058">
    <property type="entry name" value="AB_hydrolase_fold"/>
</dbReference>
<gene>
    <name evidence="2" type="ORF">ACFQ2J_15360</name>
</gene>
<protein>
    <submittedName>
        <fullName evidence="2">Alpha/beta hydrolase</fullName>
    </submittedName>
</protein>
<evidence type="ECO:0000259" key="1">
    <source>
        <dbReference type="Pfam" id="PF12146"/>
    </source>
</evidence>
<sequence>MNSIANLMAGKGEKQMKKMEAESPGVGVIVIVHGAFEHAGRYDETARFFQEHGYHVIYGDLPAHGDCSGKRGHIQKFDEYIESVGGWLDEAFAYELPVFLLGHSMGGLITVRVMEELQPDVTGVILSSPALGIFGKPSIALRPFVAIGDRFSPEIRVKAPLKMDAVTRNKAIIDRDENDPKMLKRISIRWYTEFERAIEASFENISRFPDVPTLVMQAGDDKMVKVSSTEKWYEQLRVNEKSYKKWESLYHEIFNEPERQEVLEHTLDFLKHHTNK</sequence>
<proteinExistence type="predicted"/>
<reference evidence="3" key="1">
    <citation type="journal article" date="2019" name="Int. J. Syst. Evol. Microbiol.">
        <title>The Global Catalogue of Microorganisms (GCM) 10K type strain sequencing project: providing services to taxonomists for standard genome sequencing and annotation.</title>
        <authorList>
            <consortium name="The Broad Institute Genomics Platform"/>
            <consortium name="The Broad Institute Genome Sequencing Center for Infectious Disease"/>
            <person name="Wu L."/>
            <person name="Ma J."/>
        </authorList>
    </citation>
    <scope>NUCLEOTIDE SEQUENCE [LARGE SCALE GENOMIC DNA]</scope>
    <source>
        <strain evidence="3">CCUG 56607</strain>
    </source>
</reference>
<dbReference type="Pfam" id="PF12146">
    <property type="entry name" value="Hydrolase_4"/>
    <property type="match status" value="1"/>
</dbReference>
<feature type="domain" description="Serine aminopeptidase S33" evidence="1">
    <location>
        <begin position="27"/>
        <end position="258"/>
    </location>
</feature>
<keyword evidence="3" id="KW-1185">Reference proteome</keyword>
<evidence type="ECO:0000313" key="2">
    <source>
        <dbReference type="EMBL" id="MFD1020566.1"/>
    </source>
</evidence>
<evidence type="ECO:0000313" key="3">
    <source>
        <dbReference type="Proteomes" id="UP001596990"/>
    </source>
</evidence>
<keyword evidence="2" id="KW-0378">Hydrolase</keyword>
<name>A0ABW3L3A4_9BACI</name>
<dbReference type="PANTHER" id="PTHR11614">
    <property type="entry name" value="PHOSPHOLIPASE-RELATED"/>
    <property type="match status" value="1"/>
</dbReference>
<dbReference type="GO" id="GO:0016787">
    <property type="term" value="F:hydrolase activity"/>
    <property type="evidence" value="ECO:0007669"/>
    <property type="project" value="UniProtKB-KW"/>
</dbReference>
<organism evidence="2 3">
    <name type="scientific">Thalassobacillus hwangdonensis</name>
    <dbReference type="NCBI Taxonomy" id="546108"/>
    <lineage>
        <taxon>Bacteria</taxon>
        <taxon>Bacillati</taxon>
        <taxon>Bacillota</taxon>
        <taxon>Bacilli</taxon>
        <taxon>Bacillales</taxon>
        <taxon>Bacillaceae</taxon>
        <taxon>Thalassobacillus</taxon>
    </lineage>
</organism>
<dbReference type="InterPro" id="IPR051044">
    <property type="entry name" value="MAG_DAG_Lipase"/>
</dbReference>
<dbReference type="SUPFAM" id="SSF53474">
    <property type="entry name" value="alpha/beta-Hydrolases"/>
    <property type="match status" value="1"/>
</dbReference>
<dbReference type="InterPro" id="IPR000073">
    <property type="entry name" value="AB_hydrolase_1"/>
</dbReference>